<dbReference type="PANTHER" id="PTHR45953">
    <property type="entry name" value="IDURONATE 2-SULFATASE"/>
    <property type="match status" value="1"/>
</dbReference>
<proteinExistence type="predicted"/>
<reference evidence="4 5" key="1">
    <citation type="journal article" date="2016" name="Antonie Van Leeuwenhoek">
        <title>Dongia soli sp. nov., isolated from soil from Dokdo, Korea.</title>
        <authorList>
            <person name="Kim D.U."/>
            <person name="Lee H."/>
            <person name="Kim H."/>
            <person name="Kim S.G."/>
            <person name="Ka J.O."/>
        </authorList>
    </citation>
    <scope>NUCLEOTIDE SEQUENCE [LARGE SCALE GENOMIC DNA]</scope>
    <source>
        <strain evidence="4 5">D78</strain>
    </source>
</reference>
<evidence type="ECO:0000256" key="2">
    <source>
        <dbReference type="ARBA" id="ARBA00022801"/>
    </source>
</evidence>
<sequence>MPDHPRKVLLISADQWRAECLSAIGHPVVKTPHLDALAAESVLFKRHYTTCAPCGPARTSLLTGLYLMNHRSGRNGTPLDARFTNLAYEVRKAGYDPTLFGYTDTSQDPRGRAPNDPALKTYEGVMPGFTVGLPFPDHMMPWIADLKAKGYRFNDRSDVYKPRQDVSLPADRGHSFLPTIFKAEDSETAFMADTVLKWLSVRQNQDWFVHCVFLRPHPPVIAPEPYNALYDPTDVSMPRRKATPEEEAAQHPHLKLWIDHFREHSSYDEHNPYNLVTMDELNLRQMRATYYAMITQVDDQIGRIIAHLKATGEYESTLIIFTCDHAEMGGDHYTWGKETYFDQSFHIPLIIRDPRRTSDNGRGRQIDLFTESVDIMPTILDWLGSDIPAQCDGRSLLPFLEGNAPVDWRDEVHYEVDFRYTPNLPGLDAETWLGLKPDDCYLTVIRDRRYKYVHFATLPPLFFDLTQDPDEMNNLAEQAEQAPILLRYAQKMLSWRMRHADRTLTNLHLGKQGVFDGRQRHLIS</sequence>
<dbReference type="Pfam" id="PF00884">
    <property type="entry name" value="Sulfatase"/>
    <property type="match status" value="1"/>
</dbReference>
<evidence type="ECO:0000256" key="1">
    <source>
        <dbReference type="ARBA" id="ARBA00022723"/>
    </source>
</evidence>
<protein>
    <submittedName>
        <fullName evidence="4">Alkaline phosphatase family protein</fullName>
    </submittedName>
</protein>
<dbReference type="RefSeq" id="WP_320509302.1">
    <property type="nucleotide sequence ID" value="NZ_JAXCLW010000004.1"/>
</dbReference>
<accession>A0ABU5ED13</accession>
<evidence type="ECO:0000259" key="3">
    <source>
        <dbReference type="Pfam" id="PF00884"/>
    </source>
</evidence>
<comment type="caution">
    <text evidence="4">The sequence shown here is derived from an EMBL/GenBank/DDBJ whole genome shotgun (WGS) entry which is preliminary data.</text>
</comment>
<dbReference type="Proteomes" id="UP001279642">
    <property type="component" value="Unassembled WGS sequence"/>
</dbReference>
<dbReference type="InterPro" id="IPR000917">
    <property type="entry name" value="Sulfatase_N"/>
</dbReference>
<evidence type="ECO:0000313" key="5">
    <source>
        <dbReference type="Proteomes" id="UP001279642"/>
    </source>
</evidence>
<keyword evidence="1" id="KW-0479">Metal-binding</keyword>
<dbReference type="CDD" id="cd16028">
    <property type="entry name" value="PMH"/>
    <property type="match status" value="1"/>
</dbReference>
<keyword evidence="2" id="KW-0378">Hydrolase</keyword>
<dbReference type="Gene3D" id="3.40.720.10">
    <property type="entry name" value="Alkaline Phosphatase, subunit A"/>
    <property type="match status" value="1"/>
</dbReference>
<feature type="domain" description="Sulfatase N-terminal" evidence="3">
    <location>
        <begin position="7"/>
        <end position="384"/>
    </location>
</feature>
<dbReference type="SUPFAM" id="SSF53649">
    <property type="entry name" value="Alkaline phosphatase-like"/>
    <property type="match status" value="1"/>
</dbReference>
<dbReference type="InterPro" id="IPR017850">
    <property type="entry name" value="Alkaline_phosphatase_core_sf"/>
</dbReference>
<keyword evidence="5" id="KW-1185">Reference proteome</keyword>
<organism evidence="4 5">
    <name type="scientific">Dongia soli</name>
    <dbReference type="NCBI Taxonomy" id="600628"/>
    <lineage>
        <taxon>Bacteria</taxon>
        <taxon>Pseudomonadati</taxon>
        <taxon>Pseudomonadota</taxon>
        <taxon>Alphaproteobacteria</taxon>
        <taxon>Rhodospirillales</taxon>
        <taxon>Dongiaceae</taxon>
        <taxon>Dongia</taxon>
    </lineage>
</organism>
<evidence type="ECO:0000313" key="4">
    <source>
        <dbReference type="EMBL" id="MDY0884234.1"/>
    </source>
</evidence>
<gene>
    <name evidence="4" type="ORF">SMD27_15420</name>
</gene>
<name>A0ABU5ED13_9PROT</name>
<dbReference type="EMBL" id="JAXCLW010000004">
    <property type="protein sequence ID" value="MDY0884234.1"/>
    <property type="molecule type" value="Genomic_DNA"/>
</dbReference>
<dbReference type="PANTHER" id="PTHR45953:SF1">
    <property type="entry name" value="IDURONATE 2-SULFATASE"/>
    <property type="match status" value="1"/>
</dbReference>